<dbReference type="PANTHER" id="PTHR12608:SF1">
    <property type="entry name" value="TRANSMEMBRANE PROTEIN 165"/>
    <property type="match status" value="1"/>
</dbReference>
<dbReference type="HOGENOM" id="CLU_040186_2_1_6"/>
<reference evidence="7 8" key="1">
    <citation type="submission" date="2007-08" db="EMBL/GenBank/DDBJ databases">
        <title>Complete sequence of Shewanella sediminis HAW-EB3.</title>
        <authorList>
            <consortium name="US DOE Joint Genome Institute"/>
            <person name="Copeland A."/>
            <person name="Lucas S."/>
            <person name="Lapidus A."/>
            <person name="Barry K."/>
            <person name="Glavina del Rio T."/>
            <person name="Dalin E."/>
            <person name="Tice H."/>
            <person name="Pitluck S."/>
            <person name="Chertkov O."/>
            <person name="Brettin T."/>
            <person name="Bruce D."/>
            <person name="Detter J.C."/>
            <person name="Han C."/>
            <person name="Schmutz J."/>
            <person name="Larimer F."/>
            <person name="Land M."/>
            <person name="Hauser L."/>
            <person name="Kyrpides N."/>
            <person name="Kim E."/>
            <person name="Zhao J.-S."/>
            <person name="Richardson P."/>
        </authorList>
    </citation>
    <scope>NUCLEOTIDE SEQUENCE [LARGE SCALE GENOMIC DNA]</scope>
    <source>
        <strain evidence="7 8">HAW-EB3</strain>
    </source>
</reference>
<organism evidence="7 8">
    <name type="scientific">Shewanella sediminis (strain HAW-EB3)</name>
    <dbReference type="NCBI Taxonomy" id="425104"/>
    <lineage>
        <taxon>Bacteria</taxon>
        <taxon>Pseudomonadati</taxon>
        <taxon>Pseudomonadota</taxon>
        <taxon>Gammaproteobacteria</taxon>
        <taxon>Alteromonadales</taxon>
        <taxon>Shewanellaceae</taxon>
        <taxon>Shewanella</taxon>
    </lineage>
</organism>
<feature type="transmembrane region" description="Helical" evidence="6">
    <location>
        <begin position="185"/>
        <end position="203"/>
    </location>
</feature>
<protein>
    <recommendedName>
        <fullName evidence="6">GDT1 family protein</fullName>
    </recommendedName>
</protein>
<dbReference type="AlphaFoldDB" id="A8G0C0"/>
<evidence type="ECO:0000256" key="6">
    <source>
        <dbReference type="RuleBase" id="RU365102"/>
    </source>
</evidence>
<sequence length="204" mass="22151">MELCSEFFAPLKEKHQVEALLASTLTVAIAEIGDKTQLLALILAARFSHLSGGKTAIILGIFLSTLVNHFASAWFGQWAIGLITPELARYLIAGSFFAIALWVLVPDKMDEEQSRFYKMGPFVATFILFFIAEMGDKTQIATVVLAAKYDALAMVVMGTTLGMLIANVPVVIAGHFSAEKLPMTLIHRGCAVLFALLGVLTLIF</sequence>
<dbReference type="InterPro" id="IPR001727">
    <property type="entry name" value="GDT1-like"/>
</dbReference>
<dbReference type="Proteomes" id="UP000002015">
    <property type="component" value="Chromosome"/>
</dbReference>
<feature type="transmembrane region" description="Helical" evidence="6">
    <location>
        <begin position="152"/>
        <end position="173"/>
    </location>
</feature>
<evidence type="ECO:0000313" key="8">
    <source>
        <dbReference type="Proteomes" id="UP000002015"/>
    </source>
</evidence>
<keyword evidence="3 6" id="KW-0812">Transmembrane</keyword>
<proteinExistence type="inferred from homology"/>
<dbReference type="EMBL" id="CP000821">
    <property type="protein sequence ID" value="ABV38543.1"/>
    <property type="molecule type" value="Genomic_DNA"/>
</dbReference>
<keyword evidence="8" id="KW-1185">Reference proteome</keyword>
<evidence type="ECO:0000256" key="1">
    <source>
        <dbReference type="ARBA" id="ARBA00004141"/>
    </source>
</evidence>
<name>A8G0C0_SHESH</name>
<evidence type="ECO:0000256" key="4">
    <source>
        <dbReference type="ARBA" id="ARBA00022989"/>
    </source>
</evidence>
<feature type="transmembrane region" description="Helical" evidence="6">
    <location>
        <begin position="56"/>
        <end position="75"/>
    </location>
</feature>
<gene>
    <name evidence="7" type="ordered locus">Ssed_3939</name>
</gene>
<evidence type="ECO:0000256" key="2">
    <source>
        <dbReference type="ARBA" id="ARBA00009190"/>
    </source>
</evidence>
<keyword evidence="5 6" id="KW-0472">Membrane</keyword>
<feature type="transmembrane region" description="Helical" evidence="6">
    <location>
        <begin position="87"/>
        <end position="104"/>
    </location>
</feature>
<keyword evidence="4 6" id="KW-1133">Transmembrane helix</keyword>
<accession>A8G0C0</accession>
<evidence type="ECO:0000256" key="3">
    <source>
        <dbReference type="ARBA" id="ARBA00022692"/>
    </source>
</evidence>
<dbReference type="GO" id="GO:0016020">
    <property type="term" value="C:membrane"/>
    <property type="evidence" value="ECO:0007669"/>
    <property type="project" value="UniProtKB-SubCell"/>
</dbReference>
<dbReference type="KEGG" id="sse:Ssed_3939"/>
<dbReference type="GO" id="GO:0046873">
    <property type="term" value="F:metal ion transmembrane transporter activity"/>
    <property type="evidence" value="ECO:0007669"/>
    <property type="project" value="InterPro"/>
</dbReference>
<dbReference type="STRING" id="425104.Ssed_3939"/>
<dbReference type="Pfam" id="PF01169">
    <property type="entry name" value="GDT1"/>
    <property type="match status" value="2"/>
</dbReference>
<evidence type="ECO:0000256" key="5">
    <source>
        <dbReference type="ARBA" id="ARBA00023136"/>
    </source>
</evidence>
<dbReference type="PANTHER" id="PTHR12608">
    <property type="entry name" value="TRANSMEMBRANE PROTEIN HTP-1 RELATED"/>
    <property type="match status" value="1"/>
</dbReference>
<comment type="similarity">
    <text evidence="2 6">Belongs to the GDT1 family.</text>
</comment>
<dbReference type="eggNOG" id="COG2119">
    <property type="taxonomic scope" value="Bacteria"/>
</dbReference>
<comment type="subcellular location">
    <subcellularLocation>
        <location evidence="1 6">Membrane</location>
        <topology evidence="1 6">Multi-pass membrane protein</topology>
    </subcellularLocation>
</comment>
<feature type="transmembrane region" description="Helical" evidence="6">
    <location>
        <begin position="116"/>
        <end position="132"/>
    </location>
</feature>
<evidence type="ECO:0000313" key="7">
    <source>
        <dbReference type="EMBL" id="ABV38543.1"/>
    </source>
</evidence>